<comment type="caution">
    <text evidence="1">The sequence shown here is derived from an EMBL/GenBank/DDBJ whole genome shotgun (WGS) entry which is preliminary data.</text>
</comment>
<accession>A0ACC0UV98</accession>
<keyword evidence="2" id="KW-1185">Reference proteome</keyword>
<proteinExistence type="predicted"/>
<reference evidence="1" key="1">
    <citation type="submission" date="2022-10" db="EMBL/GenBank/DDBJ databases">
        <title>Complete Genome of Trichothecium roseum strain YXFP-22015, a Plant Pathogen Isolated from Citrus.</title>
        <authorList>
            <person name="Wang Y."/>
            <person name="Zhu L."/>
        </authorList>
    </citation>
    <scope>NUCLEOTIDE SEQUENCE</scope>
    <source>
        <strain evidence="1">YXFP-22015</strain>
    </source>
</reference>
<sequence>MRYHRLQLLLALASAAPQTTRAQDLPSIEINLRPVFAGPDLAFLNTTLRISDPSITAANQTLLQFQLGQHLSPAQRYDDDGLVAADDDGDLPISYVDDPSADRRQWTLGRTPVGDVTVRFAAQPRGEVSGIAGRSDLRSDQGGAVGQGYSFLPYPPGTQEWNTTVSWTLGDDAPDGTRFASSLGDSETGSSSSSSSSATGRPDQLIHTTYFAAGQLQRWPAWTEEAGDPATSDFAMYWIGDLPWDAPALASSTETLYRGTARYFSDAESDFRVFLRRDPSAFGGAGGYKSFLMEYAVGSEEESPAAATENLISHEIVHGFALTNPSSEFDKWYTEGVAEYLAAVGPFAGGTLDRATFVRWLNDNAQDYYTASPLGRTWESLVTDYWTQGTSVVKAPYTRGFMYLAQVQGLIADATDNGKSLDDIITELERRYRAGQEVTTEQFLSLLGDIVGADVARDSFDAMANGTTIFPSPTGFGVHGLKMVRRDLEAFSLGMGEGSLGLGKVTNLTEGSRAAEAGLREGDVIVSNWGVWGSTDTLNSTMRVVVERDGGDEVIEYWPRSRDTVEAWEWVDV</sequence>
<evidence type="ECO:0000313" key="2">
    <source>
        <dbReference type="Proteomes" id="UP001163324"/>
    </source>
</evidence>
<name>A0ACC0UV98_9HYPO</name>
<organism evidence="1 2">
    <name type="scientific">Trichothecium roseum</name>
    <dbReference type="NCBI Taxonomy" id="47278"/>
    <lineage>
        <taxon>Eukaryota</taxon>
        <taxon>Fungi</taxon>
        <taxon>Dikarya</taxon>
        <taxon>Ascomycota</taxon>
        <taxon>Pezizomycotina</taxon>
        <taxon>Sordariomycetes</taxon>
        <taxon>Hypocreomycetidae</taxon>
        <taxon>Hypocreales</taxon>
        <taxon>Hypocreales incertae sedis</taxon>
        <taxon>Trichothecium</taxon>
    </lineage>
</organism>
<protein>
    <submittedName>
        <fullName evidence="1">Uncharacterized protein</fullName>
    </submittedName>
</protein>
<dbReference type="EMBL" id="CM047946">
    <property type="protein sequence ID" value="KAI9897908.1"/>
    <property type="molecule type" value="Genomic_DNA"/>
</dbReference>
<dbReference type="Proteomes" id="UP001163324">
    <property type="component" value="Chromosome 7"/>
</dbReference>
<gene>
    <name evidence="1" type="ORF">N3K66_007764</name>
</gene>
<evidence type="ECO:0000313" key="1">
    <source>
        <dbReference type="EMBL" id="KAI9897908.1"/>
    </source>
</evidence>